<dbReference type="AlphaFoldDB" id="A0AAV3ZHL8"/>
<dbReference type="GO" id="GO:0005886">
    <property type="term" value="C:plasma membrane"/>
    <property type="evidence" value="ECO:0007669"/>
    <property type="project" value="TreeGrafter"/>
</dbReference>
<dbReference type="InterPro" id="IPR011029">
    <property type="entry name" value="DEATH-like_dom_sf"/>
</dbReference>
<evidence type="ECO:0000259" key="7">
    <source>
        <dbReference type="PROSITE" id="PS50017"/>
    </source>
</evidence>
<feature type="domain" description="TIR" evidence="8">
    <location>
        <begin position="189"/>
        <end position="327"/>
    </location>
</feature>
<dbReference type="InterPro" id="IPR000488">
    <property type="entry name" value="Death_dom"/>
</dbReference>
<dbReference type="InterPro" id="IPR000157">
    <property type="entry name" value="TIR_dom"/>
</dbReference>
<dbReference type="GO" id="GO:0035325">
    <property type="term" value="F:Toll-like receptor binding"/>
    <property type="evidence" value="ECO:0007669"/>
    <property type="project" value="TreeGrafter"/>
</dbReference>
<keyword evidence="10" id="KW-1185">Reference proteome</keyword>
<proteinExistence type="predicted"/>
<dbReference type="GO" id="GO:0034142">
    <property type="term" value="P:toll-like receptor 4 signaling pathway"/>
    <property type="evidence" value="ECO:0007669"/>
    <property type="project" value="TreeGrafter"/>
</dbReference>
<name>A0AAV3ZHL8_9GAST</name>
<comment type="subcellular location">
    <subcellularLocation>
        <location evidence="1">Cytoplasm</location>
    </subcellularLocation>
</comment>
<dbReference type="InterPro" id="IPR034249">
    <property type="entry name" value="MyD88_Death"/>
</dbReference>
<evidence type="ECO:0000256" key="2">
    <source>
        <dbReference type="ARBA" id="ARBA00022490"/>
    </source>
</evidence>
<dbReference type="PROSITE" id="PS50017">
    <property type="entry name" value="DEATH_DOMAIN"/>
    <property type="match status" value="1"/>
</dbReference>
<feature type="domain" description="Death" evidence="7">
    <location>
        <begin position="42"/>
        <end position="121"/>
    </location>
</feature>
<organism evidence="9 10">
    <name type="scientific">Plakobranchus ocellatus</name>
    <dbReference type="NCBI Taxonomy" id="259542"/>
    <lineage>
        <taxon>Eukaryota</taxon>
        <taxon>Metazoa</taxon>
        <taxon>Spiralia</taxon>
        <taxon>Lophotrochozoa</taxon>
        <taxon>Mollusca</taxon>
        <taxon>Gastropoda</taxon>
        <taxon>Heterobranchia</taxon>
        <taxon>Euthyneura</taxon>
        <taxon>Panpulmonata</taxon>
        <taxon>Sacoglossa</taxon>
        <taxon>Placobranchoidea</taxon>
        <taxon>Plakobranchidae</taxon>
        <taxon>Plakobranchus</taxon>
    </lineage>
</organism>
<accession>A0AAV3ZHL8</accession>
<dbReference type="PANTHER" id="PTHR15079">
    <property type="entry name" value="MYD88"/>
    <property type="match status" value="1"/>
</dbReference>
<gene>
    <name evidence="9" type="ORF">PoB_002112500</name>
</gene>
<dbReference type="Gene3D" id="3.40.50.10140">
    <property type="entry name" value="Toll/interleukin-1 receptor homology (TIR) domain"/>
    <property type="match status" value="1"/>
</dbReference>
<dbReference type="Pfam" id="PF00531">
    <property type="entry name" value="Death"/>
    <property type="match status" value="1"/>
</dbReference>
<dbReference type="SUPFAM" id="SSF47986">
    <property type="entry name" value="DEATH domain"/>
    <property type="match status" value="1"/>
</dbReference>
<evidence type="ECO:0000313" key="10">
    <source>
        <dbReference type="Proteomes" id="UP000735302"/>
    </source>
</evidence>
<dbReference type="PROSITE" id="PS50104">
    <property type="entry name" value="TIR"/>
    <property type="match status" value="1"/>
</dbReference>
<dbReference type="EMBL" id="BLXT01002468">
    <property type="protein sequence ID" value="GFN94619.1"/>
    <property type="molecule type" value="Genomic_DNA"/>
</dbReference>
<evidence type="ECO:0000259" key="8">
    <source>
        <dbReference type="PROSITE" id="PS50104"/>
    </source>
</evidence>
<dbReference type="InterPro" id="IPR017281">
    <property type="entry name" value="Myelin_different_resp_MyD88"/>
</dbReference>
<reference evidence="9 10" key="1">
    <citation type="journal article" date="2021" name="Elife">
        <title>Chloroplast acquisition without the gene transfer in kleptoplastic sea slugs, Plakobranchus ocellatus.</title>
        <authorList>
            <person name="Maeda T."/>
            <person name="Takahashi S."/>
            <person name="Yoshida T."/>
            <person name="Shimamura S."/>
            <person name="Takaki Y."/>
            <person name="Nagai Y."/>
            <person name="Toyoda A."/>
            <person name="Suzuki Y."/>
            <person name="Arimoto A."/>
            <person name="Ishii H."/>
            <person name="Satoh N."/>
            <person name="Nishiyama T."/>
            <person name="Hasebe M."/>
            <person name="Maruyama T."/>
            <person name="Minagawa J."/>
            <person name="Obokata J."/>
            <person name="Shigenobu S."/>
        </authorList>
    </citation>
    <scope>NUCLEOTIDE SEQUENCE [LARGE SCALE GENOMIC DNA]</scope>
</reference>
<dbReference type="GO" id="GO:0005737">
    <property type="term" value="C:cytoplasm"/>
    <property type="evidence" value="ECO:0007669"/>
    <property type="project" value="UniProtKB-SubCell"/>
</dbReference>
<dbReference type="CDD" id="cd08312">
    <property type="entry name" value="Death_MyD88"/>
    <property type="match status" value="1"/>
</dbReference>
<dbReference type="GO" id="GO:0050830">
    <property type="term" value="P:defense response to Gram-positive bacterium"/>
    <property type="evidence" value="ECO:0007669"/>
    <property type="project" value="TreeGrafter"/>
</dbReference>
<keyword evidence="2" id="KW-0963">Cytoplasm</keyword>
<dbReference type="Gene3D" id="1.10.533.10">
    <property type="entry name" value="Death Domain, Fas"/>
    <property type="match status" value="1"/>
</dbReference>
<dbReference type="InterPro" id="IPR035897">
    <property type="entry name" value="Toll_tir_struct_dom_sf"/>
</dbReference>
<dbReference type="GO" id="GO:0008063">
    <property type="term" value="P:Toll signaling pathway"/>
    <property type="evidence" value="ECO:0007669"/>
    <property type="project" value="TreeGrafter"/>
</dbReference>
<feature type="compositionally biased region" description="Low complexity" evidence="6">
    <location>
        <begin position="391"/>
        <end position="412"/>
    </location>
</feature>
<evidence type="ECO:0000256" key="3">
    <source>
        <dbReference type="ARBA" id="ARBA00022588"/>
    </source>
</evidence>
<comment type="caution">
    <text evidence="9">The sequence shown here is derived from an EMBL/GenBank/DDBJ whole genome shotgun (WGS) entry which is preliminary data.</text>
</comment>
<dbReference type="GO" id="GO:0045087">
    <property type="term" value="P:innate immune response"/>
    <property type="evidence" value="ECO:0007669"/>
    <property type="project" value="UniProtKB-KW"/>
</dbReference>
<feature type="compositionally biased region" description="Basic and acidic residues" evidence="6">
    <location>
        <begin position="433"/>
        <end position="445"/>
    </location>
</feature>
<keyword evidence="3" id="KW-0399">Innate immunity</keyword>
<dbReference type="PANTHER" id="PTHR15079:SF3">
    <property type="entry name" value="MYELOID DIFFERENTIATION PRIMARY RESPONSE PROTEIN MYD88"/>
    <property type="match status" value="1"/>
</dbReference>
<sequence length="473" mass="53032">MASYDGQDMNTDIDWWLFLDEKYYSVPLHALRYSATRRIGMFLNLKQVMTDDIIPDFGGLAELVGFDGLEIKNFENESNPGKAVLDEWMRRNDLDPTLGHLCRLLAQLGREDILTECKDLIAKEAKFFLDKPNQFLNNQLPVQEPTVSQGPGSDEVPELLTRDEVSQGPGSDEVPELLTRDEVIEGRRVIYNAFVCFNAYGDSEKDLQFVKELIRRFESPPYNFKLFVPHRDDLAGLAEHVINAAIISQRCHHMIVVLSNNFLESQACAFQSSFAHSLCPGAKSKRLIPVLIEEMNDIPNIMRFMSYCDFTKKVLYDWSWERLAKSISIDLRSEDYQVSSAVQMESFLPPGSIEMSSSFLQVDTLPSPNPSVDSGWGSSIGASQIAVDVFSSSHHQAPSASSDQPSASGDPDGQNRLAPNHRNSVPSMPVGVETEHKNRPTRKSEGTMPPSPSLGYRALKKIKETFSSSEKKK</sequence>
<dbReference type="SUPFAM" id="SSF52200">
    <property type="entry name" value="Toll/Interleukin receptor TIR domain"/>
    <property type="match status" value="1"/>
</dbReference>
<evidence type="ECO:0000256" key="4">
    <source>
        <dbReference type="ARBA" id="ARBA00022859"/>
    </source>
</evidence>
<evidence type="ECO:0000256" key="1">
    <source>
        <dbReference type="ARBA" id="ARBA00004496"/>
    </source>
</evidence>
<feature type="region of interest" description="Disordered" evidence="6">
    <location>
        <begin position="391"/>
        <end position="473"/>
    </location>
</feature>
<dbReference type="SMART" id="SM00255">
    <property type="entry name" value="TIR"/>
    <property type="match status" value="1"/>
</dbReference>
<keyword evidence="4" id="KW-0391">Immunity</keyword>
<dbReference type="GO" id="GO:0002755">
    <property type="term" value="P:MyD88-dependent toll-like receptor signaling pathway"/>
    <property type="evidence" value="ECO:0007669"/>
    <property type="project" value="InterPro"/>
</dbReference>
<evidence type="ECO:0000256" key="6">
    <source>
        <dbReference type="SAM" id="MobiDB-lite"/>
    </source>
</evidence>
<dbReference type="GO" id="GO:0043123">
    <property type="term" value="P:positive regulation of canonical NF-kappaB signal transduction"/>
    <property type="evidence" value="ECO:0007669"/>
    <property type="project" value="InterPro"/>
</dbReference>
<keyword evidence="5" id="KW-0395">Inflammatory response</keyword>
<dbReference type="Proteomes" id="UP000735302">
    <property type="component" value="Unassembled WGS sequence"/>
</dbReference>
<dbReference type="GO" id="GO:0070976">
    <property type="term" value="F:TIR domain binding"/>
    <property type="evidence" value="ECO:0007669"/>
    <property type="project" value="InterPro"/>
</dbReference>
<evidence type="ECO:0000313" key="9">
    <source>
        <dbReference type="EMBL" id="GFN94619.1"/>
    </source>
</evidence>
<dbReference type="Pfam" id="PF13676">
    <property type="entry name" value="TIR_2"/>
    <property type="match status" value="1"/>
</dbReference>
<evidence type="ECO:0000256" key="5">
    <source>
        <dbReference type="ARBA" id="ARBA00023198"/>
    </source>
</evidence>
<protein>
    <submittedName>
        <fullName evidence="9">Myeloid differentiation primary response protein myd88</fullName>
    </submittedName>
</protein>